<keyword evidence="2" id="KW-1185">Reference proteome</keyword>
<reference evidence="1" key="1">
    <citation type="submission" date="2022-12" db="EMBL/GenBank/DDBJ databases">
        <title>Bacterial isolates from different developmental stages of Nematostella vectensis.</title>
        <authorList>
            <person name="Fraune S."/>
        </authorList>
    </citation>
    <scope>NUCLEOTIDE SEQUENCE</scope>
    <source>
        <strain evidence="1">G21632-S1</strain>
    </source>
</reference>
<dbReference type="Proteomes" id="UP001083770">
    <property type="component" value="Unassembled WGS sequence"/>
</dbReference>
<comment type="caution">
    <text evidence="1">The sequence shown here is derived from an EMBL/GenBank/DDBJ whole genome shotgun (WGS) entry which is preliminary data.</text>
</comment>
<protein>
    <submittedName>
        <fullName evidence="1">Uncharacterized protein</fullName>
    </submittedName>
</protein>
<dbReference type="RefSeq" id="WP_269401273.1">
    <property type="nucleotide sequence ID" value="NZ_JAPWGW010000001.1"/>
</dbReference>
<dbReference type="EMBL" id="JAPWGW010000001">
    <property type="protein sequence ID" value="MCZ4297113.1"/>
    <property type="molecule type" value="Genomic_DNA"/>
</dbReference>
<evidence type="ECO:0000313" key="2">
    <source>
        <dbReference type="Proteomes" id="UP001083770"/>
    </source>
</evidence>
<name>A0ABT4LSA7_9PROT</name>
<evidence type="ECO:0000313" key="1">
    <source>
        <dbReference type="EMBL" id="MCZ4297113.1"/>
    </source>
</evidence>
<organism evidence="1 2">
    <name type="scientific">Henriciella marina</name>
    <dbReference type="NCBI Taxonomy" id="453851"/>
    <lineage>
        <taxon>Bacteria</taxon>
        <taxon>Pseudomonadati</taxon>
        <taxon>Pseudomonadota</taxon>
        <taxon>Alphaproteobacteria</taxon>
        <taxon>Hyphomonadales</taxon>
        <taxon>Hyphomonadaceae</taxon>
        <taxon>Henriciella</taxon>
    </lineage>
</organism>
<proteinExistence type="predicted"/>
<gene>
    <name evidence="1" type="ORF">O4G74_03475</name>
</gene>
<sequence>MKAILWTVIIIVASISIVFAIDYAGRYRSWQSLSGAKLSREISRYIDRYDVPAAHACLYAVDCSTGRARLALLGTLDDDTISEAKSRVWDRRFNPGFCDGRTTNFGLQLLGKDNAEPLADFNAHARWSFANDRFIQRWSRFQSGAFSEEPWERCTPEKALWHSGE</sequence>
<accession>A0ABT4LSA7</accession>